<protein>
    <submittedName>
        <fullName evidence="2">Uncharacterized protein</fullName>
    </submittedName>
</protein>
<evidence type="ECO:0000313" key="3">
    <source>
        <dbReference type="Proteomes" id="UP001600943"/>
    </source>
</evidence>
<reference evidence="2 3" key="1">
    <citation type="submission" date="2024-04" db="EMBL/GenBank/DDBJ databases">
        <title>Defined microbial consortia suppress multidrug-resistant proinflammatory Enterobacteriaceae via ecological control.</title>
        <authorList>
            <person name="Furuichi M."/>
            <person name="Kawaguchi T."/>
            <person name="Pust M."/>
            <person name="Yasuma K."/>
            <person name="Plichta D."/>
            <person name="Hasegawa N."/>
            <person name="Ohya T."/>
            <person name="Bhattarai S."/>
            <person name="Sasajima S."/>
            <person name="Aoto Y."/>
            <person name="Tuganbaev T."/>
            <person name="Yaginuma M."/>
            <person name="Ueda M."/>
            <person name="Okahashi N."/>
            <person name="Amafuji K."/>
            <person name="Kiridooshi Y."/>
            <person name="Sugita K."/>
            <person name="Strazar M."/>
            <person name="Skelly A."/>
            <person name="Suda W."/>
            <person name="Hattori M."/>
            <person name="Nakamoto N."/>
            <person name="Caballero S."/>
            <person name="Norman J."/>
            <person name="Olle B."/>
            <person name="Tanoue T."/>
            <person name="Arita M."/>
            <person name="Bucci V."/>
            <person name="Atarashi K."/>
            <person name="Xavier R."/>
            <person name="Honda K."/>
        </authorList>
    </citation>
    <scope>NUCLEOTIDE SEQUENCE [LARGE SCALE GENOMIC DNA]</scope>
    <source>
        <strain evidence="3">k04-0078-D8-1</strain>
    </source>
</reference>
<feature type="region of interest" description="Disordered" evidence="1">
    <location>
        <begin position="1"/>
        <end position="25"/>
    </location>
</feature>
<dbReference type="EMBL" id="BAABYW010000001">
    <property type="protein sequence ID" value="GAA6406316.1"/>
    <property type="molecule type" value="Genomic_DNA"/>
</dbReference>
<dbReference type="Proteomes" id="UP001600943">
    <property type="component" value="Unassembled WGS sequence"/>
</dbReference>
<evidence type="ECO:0000313" key="2">
    <source>
        <dbReference type="EMBL" id="GAA6406316.1"/>
    </source>
</evidence>
<comment type="caution">
    <text evidence="2">The sequence shown here is derived from an EMBL/GenBank/DDBJ whole genome shotgun (WGS) entry which is preliminary data.</text>
</comment>
<sequence>MMYRYDPDSKDKGGEERDFEKKTAETGDWQADAYASFRCFPGSNHICPADLLQTERSYHNQADRRAD</sequence>
<name>A0ABQ0B4E3_9FIRM</name>
<keyword evidence="3" id="KW-1185">Reference proteome</keyword>
<gene>
    <name evidence="2" type="ORF">K040078D81_04330</name>
</gene>
<accession>A0ABQ0B4E3</accession>
<organism evidence="2 3">
    <name type="scientific">Blautia hominis</name>
    <dbReference type="NCBI Taxonomy" id="2025493"/>
    <lineage>
        <taxon>Bacteria</taxon>
        <taxon>Bacillati</taxon>
        <taxon>Bacillota</taxon>
        <taxon>Clostridia</taxon>
        <taxon>Lachnospirales</taxon>
        <taxon>Lachnospiraceae</taxon>
        <taxon>Blautia</taxon>
    </lineage>
</organism>
<evidence type="ECO:0000256" key="1">
    <source>
        <dbReference type="SAM" id="MobiDB-lite"/>
    </source>
</evidence>
<proteinExistence type="predicted"/>